<reference evidence="7" key="1">
    <citation type="journal article" date="2020" name="Stud. Mycol.">
        <title>101 Dothideomycetes genomes: a test case for predicting lifestyles and emergence of pathogens.</title>
        <authorList>
            <person name="Haridas S."/>
            <person name="Albert R."/>
            <person name="Binder M."/>
            <person name="Bloem J."/>
            <person name="Labutti K."/>
            <person name="Salamov A."/>
            <person name="Andreopoulos B."/>
            <person name="Baker S."/>
            <person name="Barry K."/>
            <person name="Bills G."/>
            <person name="Bluhm B."/>
            <person name="Cannon C."/>
            <person name="Castanera R."/>
            <person name="Culley D."/>
            <person name="Daum C."/>
            <person name="Ezra D."/>
            <person name="Gonzalez J."/>
            <person name="Henrissat B."/>
            <person name="Kuo A."/>
            <person name="Liang C."/>
            <person name="Lipzen A."/>
            <person name="Lutzoni F."/>
            <person name="Magnuson J."/>
            <person name="Mondo S."/>
            <person name="Nolan M."/>
            <person name="Ohm R."/>
            <person name="Pangilinan J."/>
            <person name="Park H.-J."/>
            <person name="Ramirez L."/>
            <person name="Alfaro M."/>
            <person name="Sun H."/>
            <person name="Tritt A."/>
            <person name="Yoshinaga Y."/>
            <person name="Zwiers L.-H."/>
            <person name="Turgeon B."/>
            <person name="Goodwin S."/>
            <person name="Spatafora J."/>
            <person name="Crous P."/>
            <person name="Grigoriev I."/>
        </authorList>
    </citation>
    <scope>NUCLEOTIDE SEQUENCE</scope>
    <source>
        <strain evidence="7">CBS 121739</strain>
    </source>
</reference>
<evidence type="ECO:0000313" key="7">
    <source>
        <dbReference type="EMBL" id="KAF2758581.1"/>
    </source>
</evidence>
<dbReference type="Proteomes" id="UP000799437">
    <property type="component" value="Unassembled WGS sequence"/>
</dbReference>
<dbReference type="Pfam" id="PF13640">
    <property type="entry name" value="2OG-FeII_Oxy_3"/>
    <property type="match status" value="1"/>
</dbReference>
<dbReference type="GO" id="GO:0005506">
    <property type="term" value="F:iron ion binding"/>
    <property type="evidence" value="ECO:0007669"/>
    <property type="project" value="InterPro"/>
</dbReference>
<keyword evidence="8" id="KW-1185">Reference proteome</keyword>
<gene>
    <name evidence="7" type="ORF">EJ05DRAFT_464436</name>
</gene>
<proteinExistence type="predicted"/>
<feature type="domain" description="Prolyl 4-hydroxylase alpha subunit" evidence="6">
    <location>
        <begin position="44"/>
        <end position="249"/>
    </location>
</feature>
<evidence type="ECO:0000313" key="8">
    <source>
        <dbReference type="Proteomes" id="UP000799437"/>
    </source>
</evidence>
<keyword evidence="5" id="KW-0408">Iron</keyword>
<dbReference type="AlphaFoldDB" id="A0A6A6WBU6"/>
<dbReference type="OrthoDB" id="69177at2759"/>
<dbReference type="PANTHER" id="PTHR10869:SF241">
    <property type="entry name" value="FE2OG DIOXYGENASE DOMAIN-CONTAINING PROTEIN"/>
    <property type="match status" value="1"/>
</dbReference>
<dbReference type="GO" id="GO:0031418">
    <property type="term" value="F:L-ascorbic acid binding"/>
    <property type="evidence" value="ECO:0007669"/>
    <property type="project" value="InterPro"/>
</dbReference>
<dbReference type="InterPro" id="IPR045054">
    <property type="entry name" value="P4HA-like"/>
</dbReference>
<dbReference type="PANTHER" id="PTHR10869">
    <property type="entry name" value="PROLYL 4-HYDROXYLASE ALPHA SUBUNIT"/>
    <property type="match status" value="1"/>
</dbReference>
<dbReference type="InterPro" id="IPR006620">
    <property type="entry name" value="Pro_4_hyd_alph"/>
</dbReference>
<dbReference type="Gene3D" id="2.60.120.620">
    <property type="entry name" value="q2cbj1_9rhob like domain"/>
    <property type="match status" value="1"/>
</dbReference>
<dbReference type="SMART" id="SM00702">
    <property type="entry name" value="P4Hc"/>
    <property type="match status" value="1"/>
</dbReference>
<dbReference type="GO" id="GO:0005783">
    <property type="term" value="C:endoplasmic reticulum"/>
    <property type="evidence" value="ECO:0007669"/>
    <property type="project" value="TreeGrafter"/>
</dbReference>
<dbReference type="GeneID" id="54483802"/>
<evidence type="ECO:0000256" key="5">
    <source>
        <dbReference type="ARBA" id="ARBA00023004"/>
    </source>
</evidence>
<evidence type="ECO:0000256" key="3">
    <source>
        <dbReference type="ARBA" id="ARBA00022964"/>
    </source>
</evidence>
<organism evidence="7 8">
    <name type="scientific">Pseudovirgaria hyperparasitica</name>
    <dbReference type="NCBI Taxonomy" id="470096"/>
    <lineage>
        <taxon>Eukaryota</taxon>
        <taxon>Fungi</taxon>
        <taxon>Dikarya</taxon>
        <taxon>Ascomycota</taxon>
        <taxon>Pezizomycotina</taxon>
        <taxon>Dothideomycetes</taxon>
        <taxon>Dothideomycetes incertae sedis</taxon>
        <taxon>Acrospermales</taxon>
        <taxon>Acrospermaceae</taxon>
        <taxon>Pseudovirgaria</taxon>
    </lineage>
</organism>
<dbReference type="InterPro" id="IPR044862">
    <property type="entry name" value="Pro_4_hyd_alph_FE2OG_OXY"/>
</dbReference>
<keyword evidence="2" id="KW-0479">Metal-binding</keyword>
<sequence>MLTTTSAAPVWSTKHLLTSPPPDITIKDIDFDDTNLSGAKYGGLDAKILDNVLTAAECAALIAVAETVGHWERAMVNIGNGKQALYTDTRNCGRIIWDDKEIVNRLWQRVKPHIEPWTRLEGRAEVTGNGPAKRKEVWRATRLNERMRFLKYVGGEFFRPHCDGTYETPDRKERSYYTLHLYLNDAMNAAPGERPLQGGATVFHDYTMRERYEVVPKVGRVLVFQHRSLLHSGDDVVQGTKYTLRTDIMYELDSMDGNKVDK</sequence>
<name>A0A6A6WBU6_9PEZI</name>
<evidence type="ECO:0000259" key="6">
    <source>
        <dbReference type="SMART" id="SM00702"/>
    </source>
</evidence>
<protein>
    <recommendedName>
        <fullName evidence="6">Prolyl 4-hydroxylase alpha subunit domain-containing protein</fullName>
    </recommendedName>
</protein>
<keyword evidence="3" id="KW-0223">Dioxygenase</keyword>
<accession>A0A6A6WBU6</accession>
<dbReference type="GO" id="GO:0004656">
    <property type="term" value="F:procollagen-proline 4-dioxygenase activity"/>
    <property type="evidence" value="ECO:0007669"/>
    <property type="project" value="TreeGrafter"/>
</dbReference>
<evidence type="ECO:0000256" key="1">
    <source>
        <dbReference type="ARBA" id="ARBA00001961"/>
    </source>
</evidence>
<dbReference type="RefSeq" id="XP_033601032.1">
    <property type="nucleotide sequence ID" value="XM_033742748.1"/>
</dbReference>
<evidence type="ECO:0000256" key="4">
    <source>
        <dbReference type="ARBA" id="ARBA00023002"/>
    </source>
</evidence>
<evidence type="ECO:0000256" key="2">
    <source>
        <dbReference type="ARBA" id="ARBA00022723"/>
    </source>
</evidence>
<dbReference type="EMBL" id="ML996571">
    <property type="protein sequence ID" value="KAF2758581.1"/>
    <property type="molecule type" value="Genomic_DNA"/>
</dbReference>
<keyword evidence="4" id="KW-0560">Oxidoreductase</keyword>
<comment type="cofactor">
    <cofactor evidence="1">
        <name>L-ascorbate</name>
        <dbReference type="ChEBI" id="CHEBI:38290"/>
    </cofactor>
</comment>